<protein>
    <recommendedName>
        <fullName evidence="3">Methyltransferase domain-containing protein</fullName>
    </recommendedName>
</protein>
<dbReference type="OrthoDB" id="5449792at2"/>
<evidence type="ECO:0000313" key="2">
    <source>
        <dbReference type="Proteomes" id="UP000219621"/>
    </source>
</evidence>
<dbReference type="RefSeq" id="WP_097279276.1">
    <property type="nucleotide sequence ID" value="NZ_OCNJ01000004.1"/>
</dbReference>
<dbReference type="EMBL" id="OCNJ01000004">
    <property type="protein sequence ID" value="SOD95400.1"/>
    <property type="molecule type" value="Genomic_DNA"/>
</dbReference>
<keyword evidence="2" id="KW-1185">Reference proteome</keyword>
<organism evidence="1 2">
    <name type="scientific">Caenispirillum bisanense</name>
    <dbReference type="NCBI Taxonomy" id="414052"/>
    <lineage>
        <taxon>Bacteria</taxon>
        <taxon>Pseudomonadati</taxon>
        <taxon>Pseudomonadota</taxon>
        <taxon>Alphaproteobacteria</taxon>
        <taxon>Rhodospirillales</taxon>
        <taxon>Novispirillaceae</taxon>
        <taxon>Caenispirillum</taxon>
    </lineage>
</organism>
<proteinExistence type="predicted"/>
<reference evidence="2" key="1">
    <citation type="submission" date="2017-09" db="EMBL/GenBank/DDBJ databases">
        <authorList>
            <person name="Varghese N."/>
            <person name="Submissions S."/>
        </authorList>
    </citation>
    <scope>NUCLEOTIDE SEQUENCE [LARGE SCALE GENOMIC DNA]</scope>
    <source>
        <strain evidence="2">USBA 140</strain>
    </source>
</reference>
<accession>A0A286GIS2</accession>
<evidence type="ECO:0008006" key="3">
    <source>
        <dbReference type="Google" id="ProtNLM"/>
    </source>
</evidence>
<dbReference type="Proteomes" id="UP000219621">
    <property type="component" value="Unassembled WGS sequence"/>
</dbReference>
<sequence>MIREALVHALTPCPRPLKRLGYLHGLIAVEARWRRCREAWQPHLEATRAQVEAAVAATPGRDLCVVVGAGLLLDVPLEALAAAFRRVVLVDVCWLGRSRRQARRFPTVTLESRDVTGIAAACLDATAVPAVPPADIPHLAEADLVLSLNCLSQLPLNPRHALEHLPEATPEVLDAFCRAVIAAHVQALAQAPGLALLVTDVTAERVLRADGQCLAEDLLFGHPHPQGGDGWWWDLAPAPEEDRRWDLRHRVVAGRL</sequence>
<name>A0A286GIS2_9PROT</name>
<evidence type="ECO:0000313" key="1">
    <source>
        <dbReference type="EMBL" id="SOD95400.1"/>
    </source>
</evidence>
<gene>
    <name evidence="1" type="ORF">SAMN05421508_104327</name>
</gene>
<dbReference type="AlphaFoldDB" id="A0A286GIS2"/>